<evidence type="ECO:0000256" key="3">
    <source>
        <dbReference type="SAM" id="Coils"/>
    </source>
</evidence>
<name>A0ABD2S874_9SOLN</name>
<sequence length="118" mass="13478">MVIKLSEKKSQAEAEIEMLKSNIDSCDREINSLKYEFHINSKELEIRNEEKKMSVRSAEVANKQHLEGVKKIAKLEAECQRLRGLVRKKLPGPAALAQMKLEVESLGRHYGDSRVKKS</sequence>
<dbReference type="PANTHER" id="PTHR31580">
    <property type="entry name" value="FILAMENT-LIKE PLANT PROTEIN 4"/>
    <property type="match status" value="1"/>
</dbReference>
<proteinExistence type="inferred from homology"/>
<reference evidence="4 5" key="1">
    <citation type="submission" date="2024-05" db="EMBL/GenBank/DDBJ databases">
        <title>De novo assembly of an allotetraploid wild potato.</title>
        <authorList>
            <person name="Hosaka A.J."/>
        </authorList>
    </citation>
    <scope>NUCLEOTIDE SEQUENCE [LARGE SCALE GENOMIC DNA]</scope>
    <source>
        <tissue evidence="4">Young leaves</tissue>
    </source>
</reference>
<feature type="coiled-coil region" evidence="3">
    <location>
        <begin position="2"/>
        <end position="36"/>
    </location>
</feature>
<gene>
    <name evidence="4" type="ORF">AABB24_028443</name>
</gene>
<evidence type="ECO:0000313" key="5">
    <source>
        <dbReference type="Proteomes" id="UP001627284"/>
    </source>
</evidence>
<dbReference type="Proteomes" id="UP001627284">
    <property type="component" value="Unassembled WGS sequence"/>
</dbReference>
<dbReference type="InterPro" id="IPR008587">
    <property type="entry name" value="FPP_plant"/>
</dbReference>
<dbReference type="EMBL" id="JBJKTR010000016">
    <property type="protein sequence ID" value="KAL3339838.1"/>
    <property type="molecule type" value="Genomic_DNA"/>
</dbReference>
<dbReference type="Pfam" id="PF05911">
    <property type="entry name" value="FPP"/>
    <property type="match status" value="1"/>
</dbReference>
<organism evidence="4 5">
    <name type="scientific">Solanum stoloniferum</name>
    <dbReference type="NCBI Taxonomy" id="62892"/>
    <lineage>
        <taxon>Eukaryota</taxon>
        <taxon>Viridiplantae</taxon>
        <taxon>Streptophyta</taxon>
        <taxon>Embryophyta</taxon>
        <taxon>Tracheophyta</taxon>
        <taxon>Spermatophyta</taxon>
        <taxon>Magnoliopsida</taxon>
        <taxon>eudicotyledons</taxon>
        <taxon>Gunneridae</taxon>
        <taxon>Pentapetalae</taxon>
        <taxon>asterids</taxon>
        <taxon>lamiids</taxon>
        <taxon>Solanales</taxon>
        <taxon>Solanaceae</taxon>
        <taxon>Solanoideae</taxon>
        <taxon>Solaneae</taxon>
        <taxon>Solanum</taxon>
    </lineage>
</organism>
<dbReference type="PANTHER" id="PTHR31580:SF4">
    <property type="entry name" value="FILAMENT-LIKE PLANT PROTEIN 6"/>
    <property type="match status" value="1"/>
</dbReference>
<comment type="similarity">
    <text evidence="1">Belongs to the FPP family.</text>
</comment>
<keyword evidence="5" id="KW-1185">Reference proteome</keyword>
<comment type="caution">
    <text evidence="4">The sequence shown here is derived from an EMBL/GenBank/DDBJ whole genome shotgun (WGS) entry which is preliminary data.</text>
</comment>
<keyword evidence="2 3" id="KW-0175">Coiled coil</keyword>
<protein>
    <submittedName>
        <fullName evidence="4">Uncharacterized protein</fullName>
    </submittedName>
</protein>
<evidence type="ECO:0000256" key="1">
    <source>
        <dbReference type="ARBA" id="ARBA00005921"/>
    </source>
</evidence>
<dbReference type="AlphaFoldDB" id="A0ABD2S874"/>
<accession>A0ABD2S874</accession>
<evidence type="ECO:0000256" key="2">
    <source>
        <dbReference type="ARBA" id="ARBA00023054"/>
    </source>
</evidence>
<evidence type="ECO:0000313" key="4">
    <source>
        <dbReference type="EMBL" id="KAL3339838.1"/>
    </source>
</evidence>